<protein>
    <submittedName>
        <fullName evidence="1">Uncharacterized protein</fullName>
    </submittedName>
</protein>
<evidence type="ECO:0000313" key="3">
    <source>
        <dbReference type="Proteomes" id="UP001368318"/>
    </source>
</evidence>
<keyword evidence="3" id="KW-1185">Reference proteome</keyword>
<sequence>MEERKIIQNGSRKLVNNDIDFLQGKLNNQESNNGYLHVRPVNQWIEEAKYRFVPKMLFDKLWSEGKLTLAVQIASRLKISEGIVGNTLKRLS</sequence>
<dbReference type="RefSeq" id="WP_338731525.1">
    <property type="nucleotide sequence ID" value="NZ_CP136924.1"/>
</dbReference>
<dbReference type="KEGG" id="mcaa:R3L15_10285"/>
<gene>
    <name evidence="2" type="ORF">R3L15_10285</name>
    <name evidence="1" type="ORF">R3L16_11305</name>
</gene>
<dbReference type="EMBL" id="CP136924">
    <property type="protein sequence ID" value="WXA02332.1"/>
    <property type="molecule type" value="Genomic_DNA"/>
</dbReference>
<accession>A0AAU6NXK9</accession>
<proteinExistence type="predicted"/>
<name>A0AAU6NXK9_9FLAO</name>
<evidence type="ECO:0000313" key="2">
    <source>
        <dbReference type="EMBL" id="WXA12507.1"/>
    </source>
</evidence>
<dbReference type="AlphaFoldDB" id="A0AAU6NXK9"/>
<dbReference type="EMBL" id="CP136925">
    <property type="protein sequence ID" value="WXA12507.1"/>
    <property type="molecule type" value="Genomic_DNA"/>
</dbReference>
<reference evidence="1 3" key="1">
    <citation type="submission" date="2023-10" db="EMBL/GenBank/DDBJ databases">
        <title>Culture-based analysis of two novel bacteria associated with mangrove crab gills.</title>
        <authorList>
            <person name="Yang X."/>
            <person name="Garuglieri E."/>
            <person name="Van Goethem M.W."/>
            <person name="Fusi M."/>
            <person name="Marasco R."/>
            <person name="Daffonchio D.G."/>
        </authorList>
    </citation>
    <scope>NUCLEOTIDE SEQUENCE [LARGE SCALE GENOMIC DNA]</scope>
    <source>
        <strain evidence="2">UG2-1</strain>
        <strain evidence="1">UG2-2</strain>
        <strain evidence="3">UG2_2</strain>
    </source>
</reference>
<organism evidence="1 3">
    <name type="scientific">Mangrovimonas cancribranchiae</name>
    <dbReference type="NCBI Taxonomy" id="3080055"/>
    <lineage>
        <taxon>Bacteria</taxon>
        <taxon>Pseudomonadati</taxon>
        <taxon>Bacteroidota</taxon>
        <taxon>Flavobacteriia</taxon>
        <taxon>Flavobacteriales</taxon>
        <taxon>Flavobacteriaceae</taxon>
        <taxon>Mangrovimonas</taxon>
    </lineage>
</organism>
<evidence type="ECO:0000313" key="1">
    <source>
        <dbReference type="EMBL" id="WXA02332.1"/>
    </source>
</evidence>
<dbReference type="Proteomes" id="UP001368318">
    <property type="component" value="Chromosome"/>
</dbReference>